<dbReference type="EC" id="3.1.-.-" evidence="8"/>
<keyword evidence="4 8" id="KW-0479">Metal-binding</keyword>
<evidence type="ECO:0000256" key="3">
    <source>
        <dbReference type="ARBA" id="ARBA00022722"/>
    </source>
</evidence>
<dbReference type="InterPro" id="IPR022907">
    <property type="entry name" value="VapC_family"/>
</dbReference>
<evidence type="ECO:0000256" key="5">
    <source>
        <dbReference type="ARBA" id="ARBA00022801"/>
    </source>
</evidence>
<keyword evidence="11" id="KW-1185">Reference proteome</keyword>
<accession>A0A2N7WEI0</accession>
<sequence length="139" mass="14790">MIVLDTNVLSETLRSAPDPRVMEWFGGQRRAALFTTTITHAEILYGVGLLADGSRKQALSAAVKAIFNADFAGRLLSFDSDAAEVYAQIAVSRKAAGRPISQFDAMIAAVARSRGATLATRNVKDFSDCGLAVVDPWAG</sequence>
<dbReference type="Proteomes" id="UP000235347">
    <property type="component" value="Unassembled WGS sequence"/>
</dbReference>
<dbReference type="GO" id="GO:0016787">
    <property type="term" value="F:hydrolase activity"/>
    <property type="evidence" value="ECO:0007669"/>
    <property type="project" value="UniProtKB-KW"/>
</dbReference>
<comment type="caution">
    <text evidence="10">The sequence shown here is derived from an EMBL/GenBank/DDBJ whole genome shotgun (WGS) entry which is preliminary data.</text>
</comment>
<evidence type="ECO:0000256" key="2">
    <source>
        <dbReference type="ARBA" id="ARBA00022649"/>
    </source>
</evidence>
<keyword evidence="5 8" id="KW-0378">Hydrolase</keyword>
<dbReference type="InterPro" id="IPR002716">
    <property type="entry name" value="PIN_dom"/>
</dbReference>
<evidence type="ECO:0000259" key="9">
    <source>
        <dbReference type="Pfam" id="PF01850"/>
    </source>
</evidence>
<evidence type="ECO:0000256" key="1">
    <source>
        <dbReference type="ARBA" id="ARBA00001946"/>
    </source>
</evidence>
<gene>
    <name evidence="8" type="primary">vapC</name>
    <name evidence="10" type="ORF">C0Z19_04085</name>
</gene>
<evidence type="ECO:0000256" key="8">
    <source>
        <dbReference type="HAMAP-Rule" id="MF_00265"/>
    </source>
</evidence>
<evidence type="ECO:0000313" key="10">
    <source>
        <dbReference type="EMBL" id="PMS27840.1"/>
    </source>
</evidence>
<proteinExistence type="inferred from homology"/>
<keyword evidence="3 8" id="KW-0540">Nuclease</keyword>
<dbReference type="HAMAP" id="MF_00265">
    <property type="entry name" value="VapC_Nob1"/>
    <property type="match status" value="1"/>
</dbReference>
<dbReference type="InterPro" id="IPR050556">
    <property type="entry name" value="Type_II_TA_system_RNase"/>
</dbReference>
<protein>
    <recommendedName>
        <fullName evidence="8">Ribonuclease VapC</fullName>
        <shortName evidence="8">RNase VapC</shortName>
        <ecNumber evidence="8">3.1.-.-</ecNumber>
    </recommendedName>
    <alternativeName>
        <fullName evidence="8">Toxin VapC</fullName>
    </alternativeName>
</protein>
<dbReference type="Pfam" id="PF01850">
    <property type="entry name" value="PIN"/>
    <property type="match status" value="1"/>
</dbReference>
<keyword evidence="6 8" id="KW-0460">Magnesium</keyword>
<comment type="cofactor">
    <cofactor evidence="1 8">
        <name>Mg(2+)</name>
        <dbReference type="ChEBI" id="CHEBI:18420"/>
    </cofactor>
</comment>
<feature type="binding site" evidence="8">
    <location>
        <position position="104"/>
    </location>
    <ligand>
        <name>Mg(2+)</name>
        <dbReference type="ChEBI" id="CHEBI:18420"/>
    </ligand>
</feature>
<feature type="domain" description="PIN" evidence="9">
    <location>
        <begin position="2"/>
        <end position="123"/>
    </location>
</feature>
<feature type="binding site" evidence="8">
    <location>
        <position position="5"/>
    </location>
    <ligand>
        <name>Mg(2+)</name>
        <dbReference type="ChEBI" id="CHEBI:18420"/>
    </ligand>
</feature>
<dbReference type="GO" id="GO:0090729">
    <property type="term" value="F:toxin activity"/>
    <property type="evidence" value="ECO:0007669"/>
    <property type="project" value="UniProtKB-KW"/>
</dbReference>
<evidence type="ECO:0000256" key="4">
    <source>
        <dbReference type="ARBA" id="ARBA00022723"/>
    </source>
</evidence>
<dbReference type="GO" id="GO:0004540">
    <property type="term" value="F:RNA nuclease activity"/>
    <property type="evidence" value="ECO:0007669"/>
    <property type="project" value="InterPro"/>
</dbReference>
<dbReference type="InterPro" id="IPR029060">
    <property type="entry name" value="PIN-like_dom_sf"/>
</dbReference>
<organism evidence="10 11">
    <name type="scientific">Trinickia soli</name>
    <dbReference type="NCBI Taxonomy" id="380675"/>
    <lineage>
        <taxon>Bacteria</taxon>
        <taxon>Pseudomonadati</taxon>
        <taxon>Pseudomonadota</taxon>
        <taxon>Betaproteobacteria</taxon>
        <taxon>Burkholderiales</taxon>
        <taxon>Burkholderiaceae</taxon>
        <taxon>Trinickia</taxon>
    </lineage>
</organism>
<evidence type="ECO:0000256" key="6">
    <source>
        <dbReference type="ARBA" id="ARBA00022842"/>
    </source>
</evidence>
<dbReference type="PANTHER" id="PTHR33653:SF1">
    <property type="entry name" value="RIBONUCLEASE VAPC2"/>
    <property type="match status" value="1"/>
</dbReference>
<comment type="function">
    <text evidence="8">Toxic component of a toxin-antitoxin (TA) system. An RNase.</text>
</comment>
<keyword evidence="8" id="KW-0800">Toxin</keyword>
<dbReference type="EMBL" id="PNYB01000002">
    <property type="protein sequence ID" value="PMS27840.1"/>
    <property type="molecule type" value="Genomic_DNA"/>
</dbReference>
<keyword evidence="2 8" id="KW-1277">Toxin-antitoxin system</keyword>
<dbReference type="AlphaFoldDB" id="A0A2N7WEI0"/>
<dbReference type="SUPFAM" id="SSF88723">
    <property type="entry name" value="PIN domain-like"/>
    <property type="match status" value="1"/>
</dbReference>
<reference evidence="10 11" key="1">
    <citation type="submission" date="2018-01" db="EMBL/GenBank/DDBJ databases">
        <title>Whole genome analyses suggest that Burkholderia sensu lato contains two further novel genera in the rhizoxinica-symbiotica group Mycetohabitans gen. nov., and Trinickia gen. nov.: implications for the evolution of diazotrophy and nodulation in the Burkholderiaceae.</title>
        <authorList>
            <person name="Estrada-de los Santos P."/>
            <person name="Palmer M."/>
            <person name="Chavez-Ramirez B."/>
            <person name="Beukes C."/>
            <person name="Steenkamp E.T."/>
            <person name="Hirsch A.M."/>
            <person name="Manyaka P."/>
            <person name="Maluk M."/>
            <person name="Lafos M."/>
            <person name="Crook M."/>
            <person name="Gross E."/>
            <person name="Simon M.F."/>
            <person name="Bueno dos Reis Junior F."/>
            <person name="Poole P.S."/>
            <person name="Venter S.N."/>
            <person name="James E.K."/>
        </authorList>
    </citation>
    <scope>NUCLEOTIDE SEQUENCE [LARGE SCALE GENOMIC DNA]</scope>
    <source>
        <strain evidence="10 11">GP25-8</strain>
    </source>
</reference>
<name>A0A2N7WEI0_9BURK</name>
<dbReference type="PANTHER" id="PTHR33653">
    <property type="entry name" value="RIBONUCLEASE VAPC2"/>
    <property type="match status" value="1"/>
</dbReference>
<dbReference type="CDD" id="cd18731">
    <property type="entry name" value="PIN_NgFitB-like"/>
    <property type="match status" value="1"/>
</dbReference>
<dbReference type="GO" id="GO:0000287">
    <property type="term" value="F:magnesium ion binding"/>
    <property type="evidence" value="ECO:0007669"/>
    <property type="project" value="UniProtKB-UniRule"/>
</dbReference>
<evidence type="ECO:0000256" key="7">
    <source>
        <dbReference type="ARBA" id="ARBA00038093"/>
    </source>
</evidence>
<evidence type="ECO:0000313" key="11">
    <source>
        <dbReference type="Proteomes" id="UP000235347"/>
    </source>
</evidence>
<dbReference type="Gene3D" id="3.40.50.1010">
    <property type="entry name" value="5'-nuclease"/>
    <property type="match status" value="1"/>
</dbReference>
<comment type="similarity">
    <text evidence="7 8">Belongs to the PINc/VapC protein family.</text>
</comment>